<proteinExistence type="predicted"/>
<organism evidence="1">
    <name type="scientific">Anguilla anguilla</name>
    <name type="common">European freshwater eel</name>
    <name type="synonym">Muraena anguilla</name>
    <dbReference type="NCBI Taxonomy" id="7936"/>
    <lineage>
        <taxon>Eukaryota</taxon>
        <taxon>Metazoa</taxon>
        <taxon>Chordata</taxon>
        <taxon>Craniata</taxon>
        <taxon>Vertebrata</taxon>
        <taxon>Euteleostomi</taxon>
        <taxon>Actinopterygii</taxon>
        <taxon>Neopterygii</taxon>
        <taxon>Teleostei</taxon>
        <taxon>Anguilliformes</taxon>
        <taxon>Anguillidae</taxon>
        <taxon>Anguilla</taxon>
    </lineage>
</organism>
<name>A0A0E9QSX9_ANGAN</name>
<evidence type="ECO:0000313" key="1">
    <source>
        <dbReference type="EMBL" id="JAH20071.1"/>
    </source>
</evidence>
<dbReference type="AlphaFoldDB" id="A0A0E9QSX9"/>
<accession>A0A0E9QSX9</accession>
<dbReference type="EMBL" id="GBXM01084469">
    <property type="protein sequence ID" value="JAH24108.1"/>
    <property type="molecule type" value="Transcribed_RNA"/>
</dbReference>
<sequence>MWARCWSMTWVLVTLSKLCGLD</sequence>
<protein>
    <submittedName>
        <fullName evidence="1">Uncharacterized protein</fullName>
    </submittedName>
</protein>
<reference evidence="1" key="1">
    <citation type="submission" date="2014-11" db="EMBL/GenBank/DDBJ databases">
        <authorList>
            <person name="Amaro Gonzalez C."/>
        </authorList>
    </citation>
    <scope>NUCLEOTIDE SEQUENCE</scope>
</reference>
<reference evidence="1" key="2">
    <citation type="journal article" date="2015" name="Fish Shellfish Immunol.">
        <title>Early steps in the European eel (Anguilla anguilla)-Vibrio vulnificus interaction in the gills: Role of the RtxA13 toxin.</title>
        <authorList>
            <person name="Callol A."/>
            <person name="Pajuelo D."/>
            <person name="Ebbesson L."/>
            <person name="Teles M."/>
            <person name="MacKenzie S."/>
            <person name="Amaro C."/>
        </authorList>
    </citation>
    <scope>NUCLEOTIDE SEQUENCE</scope>
</reference>
<dbReference type="EMBL" id="GBXM01088506">
    <property type="protein sequence ID" value="JAH20071.1"/>
    <property type="molecule type" value="Transcribed_RNA"/>
</dbReference>